<dbReference type="AlphaFoldDB" id="A0AAV1SW33"/>
<evidence type="ECO:0000313" key="2">
    <source>
        <dbReference type="Proteomes" id="UP001314170"/>
    </source>
</evidence>
<organism evidence="1 2">
    <name type="scientific">Dovyalis caffra</name>
    <dbReference type="NCBI Taxonomy" id="77055"/>
    <lineage>
        <taxon>Eukaryota</taxon>
        <taxon>Viridiplantae</taxon>
        <taxon>Streptophyta</taxon>
        <taxon>Embryophyta</taxon>
        <taxon>Tracheophyta</taxon>
        <taxon>Spermatophyta</taxon>
        <taxon>Magnoliopsida</taxon>
        <taxon>eudicotyledons</taxon>
        <taxon>Gunneridae</taxon>
        <taxon>Pentapetalae</taxon>
        <taxon>rosids</taxon>
        <taxon>fabids</taxon>
        <taxon>Malpighiales</taxon>
        <taxon>Salicaceae</taxon>
        <taxon>Flacourtieae</taxon>
        <taxon>Dovyalis</taxon>
    </lineage>
</organism>
<sequence>MVGPEMIKSTDFNGTYFAAPSSLRQKRGRRDRMHLCSAWQHDQPRTMTITLQDINVITRTFPIALTVSTSFKCNLKLLINYFSSFKSLKIGIHNDNSAE</sequence>
<dbReference type="EMBL" id="CAWUPB010001197">
    <property type="protein sequence ID" value="CAK7356854.1"/>
    <property type="molecule type" value="Genomic_DNA"/>
</dbReference>
<evidence type="ECO:0000313" key="1">
    <source>
        <dbReference type="EMBL" id="CAK7356854.1"/>
    </source>
</evidence>
<keyword evidence="2" id="KW-1185">Reference proteome</keyword>
<reference evidence="1 2" key="1">
    <citation type="submission" date="2024-01" db="EMBL/GenBank/DDBJ databases">
        <authorList>
            <person name="Waweru B."/>
        </authorList>
    </citation>
    <scope>NUCLEOTIDE SEQUENCE [LARGE SCALE GENOMIC DNA]</scope>
</reference>
<protein>
    <submittedName>
        <fullName evidence="1">Uncharacterized protein</fullName>
    </submittedName>
</protein>
<accession>A0AAV1SW33</accession>
<dbReference type="Proteomes" id="UP001314170">
    <property type="component" value="Unassembled WGS sequence"/>
</dbReference>
<name>A0AAV1SW33_9ROSI</name>
<proteinExistence type="predicted"/>
<gene>
    <name evidence="1" type="ORF">DCAF_LOCUS27135</name>
</gene>
<comment type="caution">
    <text evidence="1">The sequence shown here is derived from an EMBL/GenBank/DDBJ whole genome shotgun (WGS) entry which is preliminary data.</text>
</comment>